<organism evidence="1 4">
    <name type="scientific">Microbulbifer hydrolyticus</name>
    <dbReference type="NCBI Taxonomy" id="48074"/>
    <lineage>
        <taxon>Bacteria</taxon>
        <taxon>Pseudomonadati</taxon>
        <taxon>Pseudomonadota</taxon>
        <taxon>Gammaproteobacteria</taxon>
        <taxon>Cellvibrionales</taxon>
        <taxon>Microbulbiferaceae</taxon>
        <taxon>Microbulbifer</taxon>
    </lineage>
</organism>
<protein>
    <submittedName>
        <fullName evidence="1">Uncharacterized protein</fullName>
    </submittedName>
</protein>
<reference evidence="1 4" key="2">
    <citation type="submission" date="2020-08" db="EMBL/GenBank/DDBJ databases">
        <title>Genomic Encyclopedia of Type Strains, Phase IV (KMG-IV): sequencing the most valuable type-strain genomes for metagenomic binning, comparative biology and taxonomic classification.</title>
        <authorList>
            <person name="Goeker M."/>
        </authorList>
    </citation>
    <scope>NUCLEOTIDE SEQUENCE [LARGE SCALE GENOMIC DNA]</scope>
    <source>
        <strain evidence="1 4">DSM 11525</strain>
    </source>
</reference>
<dbReference type="Proteomes" id="UP000563601">
    <property type="component" value="Unassembled WGS sequence"/>
</dbReference>
<gene>
    <name evidence="2" type="ORF">GTQ55_11055</name>
    <name evidence="1" type="ORF">HNQ53_000196</name>
</gene>
<dbReference type="RefSeq" id="WP_161858784.1">
    <property type="nucleotide sequence ID" value="NZ_CP047491.1"/>
</dbReference>
<evidence type="ECO:0000313" key="4">
    <source>
        <dbReference type="Proteomes" id="UP000563601"/>
    </source>
</evidence>
<sequence length="96" mass="10577">MLSYPSGAYLRSTSRPSQPEWKIMNKWTLLAVSALFTASASNVLAYPKQIAFLNHLFAVVGSETVNAIEQYSYLPGFIDCEKKSVTVGGEKSWAGR</sequence>
<keyword evidence="3" id="KW-1185">Reference proteome</keyword>
<dbReference type="EMBL" id="JACHHR010000001">
    <property type="protein sequence ID" value="MBB5210008.1"/>
    <property type="molecule type" value="Genomic_DNA"/>
</dbReference>
<reference evidence="2 3" key="1">
    <citation type="submission" date="2020-01" db="EMBL/GenBank/DDBJ databases">
        <title>The possibility of degradation of plastic by Microbulbifer hydrolyticus IRE-31.</title>
        <authorList>
            <person name="Liu L."/>
        </authorList>
    </citation>
    <scope>NUCLEOTIDE SEQUENCE [LARGE SCALE GENOMIC DNA]</scope>
    <source>
        <strain evidence="2 3">IRE-31</strain>
    </source>
</reference>
<evidence type="ECO:0000313" key="1">
    <source>
        <dbReference type="EMBL" id="MBB5210008.1"/>
    </source>
</evidence>
<evidence type="ECO:0000313" key="2">
    <source>
        <dbReference type="EMBL" id="QHQ39467.1"/>
    </source>
</evidence>
<proteinExistence type="predicted"/>
<dbReference type="AlphaFoldDB" id="A0A6P1TBT1"/>
<accession>A0A6P1TBT1</accession>
<dbReference type="Proteomes" id="UP000464675">
    <property type="component" value="Chromosome"/>
</dbReference>
<name>A0A6P1TBT1_9GAMM</name>
<evidence type="ECO:0000313" key="3">
    <source>
        <dbReference type="Proteomes" id="UP000464675"/>
    </source>
</evidence>
<dbReference type="EMBL" id="CP047491">
    <property type="protein sequence ID" value="QHQ39467.1"/>
    <property type="molecule type" value="Genomic_DNA"/>
</dbReference>